<dbReference type="PANTHER" id="PTHR24221:SF248">
    <property type="entry name" value="ABC TRANSPORTER TRANSMEMBRANE REGION"/>
    <property type="match status" value="1"/>
</dbReference>
<dbReference type="RefSeq" id="WP_141321884.1">
    <property type="nucleotide sequence ID" value="NZ_BJOC01000052.1"/>
</dbReference>
<gene>
    <name evidence="11" type="ORF">HHA01_28130</name>
</gene>
<dbReference type="CDD" id="cd18586">
    <property type="entry name" value="ABC_6TM_PrtD_like"/>
    <property type="match status" value="1"/>
</dbReference>
<reference evidence="11 12" key="1">
    <citation type="submission" date="2019-06" db="EMBL/GenBank/DDBJ databases">
        <title>Whole genome shotgun sequence of Halomonas halmophila NBRC 15537.</title>
        <authorList>
            <person name="Hosoyama A."/>
            <person name="Uohara A."/>
            <person name="Ohji S."/>
            <person name="Ichikawa N."/>
        </authorList>
    </citation>
    <scope>NUCLEOTIDE SEQUENCE [LARGE SCALE GENOMIC DNA]</scope>
    <source>
        <strain evidence="11 12">NBRC 15537</strain>
    </source>
</reference>
<dbReference type="SMART" id="SM00382">
    <property type="entry name" value="AAA"/>
    <property type="match status" value="1"/>
</dbReference>
<dbReference type="InterPro" id="IPR039421">
    <property type="entry name" value="Type_1_exporter"/>
</dbReference>
<comment type="subcellular location">
    <subcellularLocation>
        <location evidence="1">Cell membrane</location>
        <topology evidence="1">Multi-pass membrane protein</topology>
    </subcellularLocation>
</comment>
<dbReference type="EMBL" id="BJOC01000052">
    <property type="protein sequence ID" value="GED23836.1"/>
    <property type="molecule type" value="Genomic_DNA"/>
</dbReference>
<evidence type="ECO:0000256" key="7">
    <source>
        <dbReference type="SAM" id="MobiDB-lite"/>
    </source>
</evidence>
<dbReference type="Gene3D" id="1.20.1560.10">
    <property type="entry name" value="ABC transporter type 1, transmembrane domain"/>
    <property type="match status" value="1"/>
</dbReference>
<dbReference type="InterPro" id="IPR036640">
    <property type="entry name" value="ABC1_TM_sf"/>
</dbReference>
<keyword evidence="3" id="KW-0547">Nucleotide-binding</keyword>
<dbReference type="InterPro" id="IPR010128">
    <property type="entry name" value="ATPase_T1SS_PrtD-like"/>
</dbReference>
<evidence type="ECO:0000259" key="9">
    <source>
        <dbReference type="PROSITE" id="PS50893"/>
    </source>
</evidence>
<evidence type="ECO:0000256" key="2">
    <source>
        <dbReference type="ARBA" id="ARBA00022692"/>
    </source>
</evidence>
<dbReference type="GO" id="GO:0005886">
    <property type="term" value="C:plasma membrane"/>
    <property type="evidence" value="ECO:0007669"/>
    <property type="project" value="UniProtKB-SubCell"/>
</dbReference>
<feature type="domain" description="ABC transmembrane type-1" evidence="10">
    <location>
        <begin position="24"/>
        <end position="299"/>
    </location>
</feature>
<dbReference type="InterPro" id="IPR027417">
    <property type="entry name" value="P-loop_NTPase"/>
</dbReference>
<evidence type="ECO:0000313" key="12">
    <source>
        <dbReference type="Proteomes" id="UP000319812"/>
    </source>
</evidence>
<dbReference type="Pfam" id="PF00005">
    <property type="entry name" value="ABC_tran"/>
    <property type="match status" value="1"/>
</dbReference>
<keyword evidence="5 8" id="KW-1133">Transmembrane helix</keyword>
<dbReference type="Pfam" id="PF00664">
    <property type="entry name" value="ABC_membrane"/>
    <property type="match status" value="1"/>
</dbReference>
<feature type="transmembrane region" description="Helical" evidence="8">
    <location>
        <begin position="152"/>
        <end position="173"/>
    </location>
</feature>
<evidence type="ECO:0000256" key="8">
    <source>
        <dbReference type="SAM" id="Phobius"/>
    </source>
</evidence>
<evidence type="ECO:0000256" key="3">
    <source>
        <dbReference type="ARBA" id="ARBA00022741"/>
    </source>
</evidence>
<dbReference type="SUPFAM" id="SSF90123">
    <property type="entry name" value="ABC transporter transmembrane region"/>
    <property type="match status" value="1"/>
</dbReference>
<keyword evidence="12" id="KW-1185">Reference proteome</keyword>
<dbReference type="PROSITE" id="PS50929">
    <property type="entry name" value="ABC_TM1F"/>
    <property type="match status" value="1"/>
</dbReference>
<dbReference type="NCBIfam" id="TIGR01842">
    <property type="entry name" value="type_I_sec_PrtD"/>
    <property type="match status" value="1"/>
</dbReference>
<dbReference type="InterPro" id="IPR047957">
    <property type="entry name" value="ABC_AprD-like_6TM"/>
</dbReference>
<feature type="compositionally biased region" description="Polar residues" evidence="7">
    <location>
        <begin position="566"/>
        <end position="578"/>
    </location>
</feature>
<dbReference type="GO" id="GO:0034040">
    <property type="term" value="F:ATPase-coupled lipid transmembrane transporter activity"/>
    <property type="evidence" value="ECO:0007669"/>
    <property type="project" value="TreeGrafter"/>
</dbReference>
<feature type="region of interest" description="Disordered" evidence="7">
    <location>
        <begin position="559"/>
        <end position="593"/>
    </location>
</feature>
<proteinExistence type="predicted"/>
<evidence type="ECO:0000256" key="5">
    <source>
        <dbReference type="ARBA" id="ARBA00022989"/>
    </source>
</evidence>
<dbReference type="GO" id="GO:0005524">
    <property type="term" value="F:ATP binding"/>
    <property type="evidence" value="ECO:0007669"/>
    <property type="project" value="UniProtKB-KW"/>
</dbReference>
<dbReference type="PROSITE" id="PS50893">
    <property type="entry name" value="ABC_TRANSPORTER_2"/>
    <property type="match status" value="1"/>
</dbReference>
<feature type="compositionally biased region" description="Basic and acidic residues" evidence="7">
    <location>
        <begin position="583"/>
        <end position="593"/>
    </location>
</feature>
<dbReference type="FunFam" id="1.20.1560.10:FF:000109">
    <property type="entry name" value="Alkaline protease secretion ATP-binding protein aprD"/>
    <property type="match status" value="1"/>
</dbReference>
<feature type="transmembrane region" description="Helical" evidence="8">
    <location>
        <begin position="58"/>
        <end position="78"/>
    </location>
</feature>
<dbReference type="PANTHER" id="PTHR24221">
    <property type="entry name" value="ATP-BINDING CASSETTE SUB-FAMILY B"/>
    <property type="match status" value="1"/>
</dbReference>
<dbReference type="GO" id="GO:0030256">
    <property type="term" value="C:type I protein secretion system complex"/>
    <property type="evidence" value="ECO:0007669"/>
    <property type="project" value="InterPro"/>
</dbReference>
<feature type="domain" description="ABC transporter" evidence="9">
    <location>
        <begin position="330"/>
        <end position="565"/>
    </location>
</feature>
<evidence type="ECO:0000256" key="1">
    <source>
        <dbReference type="ARBA" id="ARBA00004651"/>
    </source>
</evidence>
<protein>
    <submittedName>
        <fullName evidence="11">Peptidase</fullName>
    </submittedName>
</protein>
<comment type="caution">
    <text evidence="11">The sequence shown here is derived from an EMBL/GenBank/DDBJ whole genome shotgun (WGS) entry which is preliminary data.</text>
</comment>
<accession>A0A4Y4F3C6</accession>
<dbReference type="GO" id="GO:0016887">
    <property type="term" value="F:ATP hydrolysis activity"/>
    <property type="evidence" value="ECO:0007669"/>
    <property type="project" value="InterPro"/>
</dbReference>
<feature type="transmembrane region" description="Helical" evidence="8">
    <location>
        <begin position="127"/>
        <end position="146"/>
    </location>
</feature>
<organism evidence="11 12">
    <name type="scientific">Halomonas halmophila</name>
    <dbReference type="NCBI Taxonomy" id="252"/>
    <lineage>
        <taxon>Bacteria</taxon>
        <taxon>Pseudomonadati</taxon>
        <taxon>Pseudomonadota</taxon>
        <taxon>Gammaproteobacteria</taxon>
        <taxon>Oceanospirillales</taxon>
        <taxon>Halomonadaceae</taxon>
        <taxon>Halomonas</taxon>
    </lineage>
</organism>
<name>A0A4Y4F3C6_9GAMM</name>
<dbReference type="OrthoDB" id="9806127at2"/>
<dbReference type="InterPro" id="IPR017871">
    <property type="entry name" value="ABC_transporter-like_CS"/>
</dbReference>
<dbReference type="PROSITE" id="PS00211">
    <property type="entry name" value="ABC_TRANSPORTER_1"/>
    <property type="match status" value="1"/>
</dbReference>
<evidence type="ECO:0000256" key="4">
    <source>
        <dbReference type="ARBA" id="ARBA00022840"/>
    </source>
</evidence>
<evidence type="ECO:0000259" key="10">
    <source>
        <dbReference type="PROSITE" id="PS50929"/>
    </source>
</evidence>
<keyword evidence="4" id="KW-0067">ATP-binding</keyword>
<dbReference type="GO" id="GO:0140359">
    <property type="term" value="F:ABC-type transporter activity"/>
    <property type="evidence" value="ECO:0007669"/>
    <property type="project" value="InterPro"/>
</dbReference>
<dbReference type="AlphaFoldDB" id="A0A4Y4F3C6"/>
<feature type="transmembrane region" description="Helical" evidence="8">
    <location>
        <begin position="21"/>
        <end position="46"/>
    </location>
</feature>
<keyword evidence="6 8" id="KW-0472">Membrane</keyword>
<dbReference type="InterPro" id="IPR003593">
    <property type="entry name" value="AAA+_ATPase"/>
</dbReference>
<sequence length="593" mass="64695">MATPGEENDLKKVLKYCRQSFMHVGLFSMFINLLMLVPPLYMLQVYDRVITTRSQETLLMLTLVVVFLFIVMGALELLRSRILVRVGNRLDVLISPRLYSAMFKRSLTTPGQPSAQPLNDLTTLRQFLSGNGLFAFFDAPWIPVYIGVLALFHPWFGFFAIGAGLVLAIIAIINEKTTKKLLADANGQHVLSQDLANSNLRNAEVLHAMGMLPGIQGRWSARHRDYLVLQSKASDRAGLLTNTSKVLRLMFQSLILGLGAYLVLTGDLTPGMMIAGSILMGRALAPIDQMINGWKGFSSARTSRARLEELLEAIPADAPSMPLPRPKGKLSLEGVNAAPPGERLPTLKSINLKMAQGEHIAVVGPSAAGKSTLARVVLGIWPTQLGNVRLDGADIGQWDRTALGPHIGYLPQDIELFDGSIAENIARFQEVDAQMVVQAAQRAGVHDMILRLPQGYDTWISHGGGSLSAGQRQRIGMARALYGRPVLIVLDEPDANLDESGEEALAVSLNRLRQEGTTALIITHRQRLLQQVDRIMVLNDGEVVSLAPPLRVPPAARVDTARGRQISATGTQRVTTLRPSARGHHDGGEETAQ</sequence>
<evidence type="ECO:0000256" key="6">
    <source>
        <dbReference type="ARBA" id="ARBA00023136"/>
    </source>
</evidence>
<dbReference type="Proteomes" id="UP000319812">
    <property type="component" value="Unassembled WGS sequence"/>
</dbReference>
<dbReference type="Gene3D" id="3.40.50.300">
    <property type="entry name" value="P-loop containing nucleotide triphosphate hydrolases"/>
    <property type="match status" value="1"/>
</dbReference>
<dbReference type="InterPro" id="IPR003439">
    <property type="entry name" value="ABC_transporter-like_ATP-bd"/>
</dbReference>
<evidence type="ECO:0000313" key="11">
    <source>
        <dbReference type="EMBL" id="GED23836.1"/>
    </source>
</evidence>
<dbReference type="InterPro" id="IPR011527">
    <property type="entry name" value="ABC1_TM_dom"/>
</dbReference>
<dbReference type="GO" id="GO:0030253">
    <property type="term" value="P:protein secretion by the type I secretion system"/>
    <property type="evidence" value="ECO:0007669"/>
    <property type="project" value="InterPro"/>
</dbReference>
<keyword evidence="2 8" id="KW-0812">Transmembrane</keyword>
<dbReference type="SUPFAM" id="SSF52540">
    <property type="entry name" value="P-loop containing nucleoside triphosphate hydrolases"/>
    <property type="match status" value="1"/>
</dbReference>